<dbReference type="Proteomes" id="UP001320706">
    <property type="component" value="Unassembled WGS sequence"/>
</dbReference>
<organism evidence="1 2">
    <name type="scientific">Zalaria obscura</name>
    <dbReference type="NCBI Taxonomy" id="2024903"/>
    <lineage>
        <taxon>Eukaryota</taxon>
        <taxon>Fungi</taxon>
        <taxon>Dikarya</taxon>
        <taxon>Ascomycota</taxon>
        <taxon>Pezizomycotina</taxon>
        <taxon>Dothideomycetes</taxon>
        <taxon>Dothideomycetidae</taxon>
        <taxon>Dothideales</taxon>
        <taxon>Zalariaceae</taxon>
        <taxon>Zalaria</taxon>
    </lineage>
</organism>
<accession>A0ACC3SKF2</accession>
<comment type="caution">
    <text evidence="1">The sequence shown here is derived from an EMBL/GenBank/DDBJ whole genome shotgun (WGS) entry which is preliminary data.</text>
</comment>
<protein>
    <submittedName>
        <fullName evidence="1">Uncharacterized protein</fullName>
    </submittedName>
</protein>
<name>A0ACC3SKF2_9PEZI</name>
<evidence type="ECO:0000313" key="2">
    <source>
        <dbReference type="Proteomes" id="UP001320706"/>
    </source>
</evidence>
<sequence length="240" mass="26946">MPLDDLKNGGVVNDDIALDTIDIQNPSNRVESQKLGLPYDQRDMTRMGKKQEMRPARQRQAANITGSRNLPHHSTKSFSRSLLVSLTLIMKFHGRGSEPHRHRQSGCVEQLDDAWADGTDLVISDRRGVHLRQTAAQGTVPGVEVQPGEVWVRGECDCALLAFARVRYDVLPYRAASGARQPNYSGDWCTICVSHSKKIYQEGTMFAIYTTSQWRLPRFQTYPIPHSTTLPAQCAVATRR</sequence>
<proteinExistence type="predicted"/>
<evidence type="ECO:0000313" key="1">
    <source>
        <dbReference type="EMBL" id="KAK8216813.1"/>
    </source>
</evidence>
<keyword evidence="2" id="KW-1185">Reference proteome</keyword>
<gene>
    <name evidence="1" type="ORF">M8818_001776</name>
</gene>
<reference evidence="1" key="1">
    <citation type="submission" date="2024-02" db="EMBL/GenBank/DDBJ databases">
        <title>Metagenome Assembled Genome of Zalaria obscura JY119.</title>
        <authorList>
            <person name="Vighnesh L."/>
            <person name="Jagadeeshwari U."/>
            <person name="Venkata Ramana C."/>
            <person name="Sasikala C."/>
        </authorList>
    </citation>
    <scope>NUCLEOTIDE SEQUENCE</scope>
    <source>
        <strain evidence="1">JY119</strain>
    </source>
</reference>
<dbReference type="EMBL" id="JAMKPW020000007">
    <property type="protein sequence ID" value="KAK8216813.1"/>
    <property type="molecule type" value="Genomic_DNA"/>
</dbReference>